<feature type="active site" description="Proton acceptor" evidence="13">
    <location>
        <position position="86"/>
    </location>
</feature>
<evidence type="ECO:0000259" key="16">
    <source>
        <dbReference type="SMART" id="SM00936"/>
    </source>
</evidence>
<evidence type="ECO:0000256" key="9">
    <source>
        <dbReference type="ARBA" id="ARBA00022960"/>
    </source>
</evidence>
<evidence type="ECO:0000256" key="12">
    <source>
        <dbReference type="ARBA" id="ARBA00034000"/>
    </source>
</evidence>
<keyword evidence="10" id="KW-0573">Peptidoglycan synthesis</keyword>
<dbReference type="SMART" id="SM00936">
    <property type="entry name" value="PBP5_C"/>
    <property type="match status" value="1"/>
</dbReference>
<evidence type="ECO:0000256" key="4">
    <source>
        <dbReference type="ARBA" id="ARBA00012448"/>
    </source>
</evidence>
<dbReference type="GO" id="GO:0008360">
    <property type="term" value="P:regulation of cell shape"/>
    <property type="evidence" value="ECO:0007669"/>
    <property type="project" value="UniProtKB-KW"/>
</dbReference>
<dbReference type="SUPFAM" id="SSF69189">
    <property type="entry name" value="Penicillin-binding protein associated domain"/>
    <property type="match status" value="1"/>
</dbReference>
<evidence type="ECO:0000313" key="17">
    <source>
        <dbReference type="EMBL" id="RAL23424.1"/>
    </source>
</evidence>
<dbReference type="InterPro" id="IPR012907">
    <property type="entry name" value="Peptidase_S11_C"/>
</dbReference>
<dbReference type="Gene3D" id="3.40.710.10">
    <property type="entry name" value="DD-peptidase/beta-lactamase superfamily"/>
    <property type="match status" value="1"/>
</dbReference>
<dbReference type="Pfam" id="PF07943">
    <property type="entry name" value="PBP5_C"/>
    <property type="match status" value="1"/>
</dbReference>
<dbReference type="Pfam" id="PF00768">
    <property type="entry name" value="Peptidase_S11"/>
    <property type="match status" value="1"/>
</dbReference>
<protein>
    <recommendedName>
        <fullName evidence="4">serine-type D-Ala-D-Ala carboxypeptidase</fullName>
        <ecNumber evidence="4">3.4.16.4</ecNumber>
    </recommendedName>
</protein>
<dbReference type="Gene3D" id="2.60.410.10">
    <property type="entry name" value="D-Ala-D-Ala carboxypeptidase, C-terminal domain"/>
    <property type="match status" value="1"/>
</dbReference>
<name>A0A364K3P5_9BACL</name>
<evidence type="ECO:0000256" key="5">
    <source>
        <dbReference type="ARBA" id="ARBA00022645"/>
    </source>
</evidence>
<evidence type="ECO:0000256" key="7">
    <source>
        <dbReference type="ARBA" id="ARBA00022729"/>
    </source>
</evidence>
<feature type="active site" evidence="13">
    <location>
        <position position="143"/>
    </location>
</feature>
<evidence type="ECO:0000256" key="15">
    <source>
        <dbReference type="RuleBase" id="RU004016"/>
    </source>
</evidence>
<comment type="caution">
    <text evidence="17">The sequence shown here is derived from an EMBL/GenBank/DDBJ whole genome shotgun (WGS) entry which is preliminary data.</text>
</comment>
<evidence type="ECO:0000256" key="2">
    <source>
        <dbReference type="ARBA" id="ARBA00004752"/>
    </source>
</evidence>
<keyword evidence="8" id="KW-0378">Hydrolase</keyword>
<dbReference type="PANTHER" id="PTHR21581:SF11">
    <property type="entry name" value="D-ALANYL-D-ALANINE CARBOXYPEPTIDASE DACA"/>
    <property type="match status" value="1"/>
</dbReference>
<keyword evidence="5 17" id="KW-0121">Carboxypeptidase</keyword>
<dbReference type="InterPro" id="IPR015956">
    <property type="entry name" value="Peniciliin-bd_prot_C_sf"/>
</dbReference>
<proteinExistence type="inferred from homology"/>
<dbReference type="AlphaFoldDB" id="A0A364K3P5"/>
<gene>
    <name evidence="17" type="ORF">DL897_12120</name>
</gene>
<dbReference type="InterPro" id="IPR018044">
    <property type="entry name" value="Peptidase_S11"/>
</dbReference>
<evidence type="ECO:0000256" key="8">
    <source>
        <dbReference type="ARBA" id="ARBA00022801"/>
    </source>
</evidence>
<dbReference type="InterPro" id="IPR037167">
    <property type="entry name" value="Peptidase_S11_C_sf"/>
</dbReference>
<feature type="active site" description="Acyl-ester intermediate" evidence="13">
    <location>
        <position position="83"/>
    </location>
</feature>
<evidence type="ECO:0000313" key="18">
    <source>
        <dbReference type="Proteomes" id="UP000251213"/>
    </source>
</evidence>
<accession>A0A364K3P5</accession>
<dbReference type="Proteomes" id="UP000251213">
    <property type="component" value="Unassembled WGS sequence"/>
</dbReference>
<dbReference type="GO" id="GO:0006508">
    <property type="term" value="P:proteolysis"/>
    <property type="evidence" value="ECO:0007669"/>
    <property type="project" value="UniProtKB-KW"/>
</dbReference>
<feature type="domain" description="Peptidase S11 D-Ala-D-Ala carboxypeptidase A C-terminal" evidence="16">
    <location>
        <begin position="314"/>
        <end position="408"/>
    </location>
</feature>
<keyword evidence="6" id="KW-0645">Protease</keyword>
<dbReference type="InterPro" id="IPR001967">
    <property type="entry name" value="Peptidase_S11_N"/>
</dbReference>
<keyword evidence="11" id="KW-0961">Cell wall biogenesis/degradation</keyword>
<dbReference type="PANTHER" id="PTHR21581">
    <property type="entry name" value="D-ALANYL-D-ALANINE CARBOXYPEPTIDASE"/>
    <property type="match status" value="1"/>
</dbReference>
<dbReference type="OrthoDB" id="9791132at2"/>
<evidence type="ECO:0000256" key="1">
    <source>
        <dbReference type="ARBA" id="ARBA00003217"/>
    </source>
</evidence>
<dbReference type="EC" id="3.4.16.4" evidence="4"/>
<dbReference type="SUPFAM" id="SSF56601">
    <property type="entry name" value="beta-lactamase/transpeptidase-like"/>
    <property type="match status" value="1"/>
</dbReference>
<keyword evidence="18" id="KW-1185">Reference proteome</keyword>
<dbReference type="PRINTS" id="PR00725">
    <property type="entry name" value="DADACBPTASE1"/>
</dbReference>
<feature type="binding site" evidence="14">
    <location>
        <position position="264"/>
    </location>
    <ligand>
        <name>substrate</name>
    </ligand>
</feature>
<evidence type="ECO:0000256" key="6">
    <source>
        <dbReference type="ARBA" id="ARBA00022670"/>
    </source>
</evidence>
<evidence type="ECO:0000256" key="14">
    <source>
        <dbReference type="PIRSR" id="PIRSR618044-2"/>
    </source>
</evidence>
<dbReference type="GO" id="GO:0009252">
    <property type="term" value="P:peptidoglycan biosynthetic process"/>
    <property type="evidence" value="ECO:0007669"/>
    <property type="project" value="UniProtKB-UniPathway"/>
</dbReference>
<dbReference type="GO" id="GO:0009002">
    <property type="term" value="F:serine-type D-Ala-D-Ala carboxypeptidase activity"/>
    <property type="evidence" value="ECO:0007669"/>
    <property type="project" value="UniProtKB-EC"/>
</dbReference>
<comment type="pathway">
    <text evidence="2">Cell wall biogenesis; peptidoglycan biosynthesis.</text>
</comment>
<evidence type="ECO:0000256" key="11">
    <source>
        <dbReference type="ARBA" id="ARBA00023316"/>
    </source>
</evidence>
<keyword evidence="9" id="KW-0133">Cell shape</keyword>
<evidence type="ECO:0000256" key="3">
    <source>
        <dbReference type="ARBA" id="ARBA00007164"/>
    </source>
</evidence>
<dbReference type="UniPathway" id="UPA00219"/>
<comment type="function">
    <text evidence="1">Removes C-terminal D-alanyl residues from sugar-peptide cell wall precursors.</text>
</comment>
<comment type="similarity">
    <text evidence="3 15">Belongs to the peptidase S11 family.</text>
</comment>
<comment type="catalytic activity">
    <reaction evidence="12">
        <text>Preferential cleavage: (Ac)2-L-Lys-D-Ala-|-D-Ala. Also transpeptidation of peptidyl-alanyl moieties that are N-acyl substituents of D-alanine.</text>
        <dbReference type="EC" id="3.4.16.4"/>
    </reaction>
</comment>
<dbReference type="GO" id="GO:0071555">
    <property type="term" value="P:cell wall organization"/>
    <property type="evidence" value="ECO:0007669"/>
    <property type="project" value="UniProtKB-KW"/>
</dbReference>
<sequence>MKIREYILSPRRKIFMYLRIKMKWMTSCLFSLLLIWVIPSSIRAEEKESFLPQLQAKSFVLMDATTGKVLISKNADQSLPPASMTKMMSELLVLDAIQSGKLKWTDKVKMSSRVESVDESQMYLLAGEEETVRELFIGMAVRSANDATVALAEKVAGSEERFVAQMNQKAKKIGMKHTHFYATTGLEKSDYKYPPKTSGNHVMSAYDSALLARYLIKEHPEVLKITSLPRYIFRKGTPRELQSNSTNRMLIGLRNYYQGVDGIKTGYTDQAMFCFTGTAKRNGMRLITVVMGAPTADLSFQETAKLLDYGFTNYQIKTLIKGRKSLPNYPSVPVEDGVKESVSVVTKKDIILPIRKGEESKYTYQVSLPKKIEAPKKKGAVIGKIEVIYAGKKVGNKTDLVVAEEVEKLSWFKQLFRDITAKFTAIF</sequence>
<reference evidence="17 18" key="2">
    <citation type="submission" date="2018-06" db="EMBL/GenBank/DDBJ databases">
        <authorList>
            <person name="Zhirakovskaya E."/>
        </authorList>
    </citation>
    <scope>NUCLEOTIDE SEQUENCE [LARGE SCALE GENOMIC DNA]</scope>
    <source>
        <strain evidence="17 18">FBKL4.011</strain>
    </source>
</reference>
<reference evidence="17 18" key="1">
    <citation type="submission" date="2018-06" db="EMBL/GenBank/DDBJ databases">
        <title>Thermoflavimicrobium daqus sp. nov., a thermophilic microbe isolated from Moutai-flavour Daqu.</title>
        <authorList>
            <person name="Wang X."/>
            <person name="Zhou H."/>
        </authorList>
    </citation>
    <scope>NUCLEOTIDE SEQUENCE [LARGE SCALE GENOMIC DNA]</scope>
    <source>
        <strain evidence="17 18">FBKL4.011</strain>
    </source>
</reference>
<evidence type="ECO:0000256" key="13">
    <source>
        <dbReference type="PIRSR" id="PIRSR618044-1"/>
    </source>
</evidence>
<evidence type="ECO:0000256" key="10">
    <source>
        <dbReference type="ARBA" id="ARBA00022984"/>
    </source>
</evidence>
<keyword evidence="7" id="KW-0732">Signal</keyword>
<dbReference type="InterPro" id="IPR012338">
    <property type="entry name" value="Beta-lactam/transpept-like"/>
</dbReference>
<dbReference type="EMBL" id="QJKK01000006">
    <property type="protein sequence ID" value="RAL23424.1"/>
    <property type="molecule type" value="Genomic_DNA"/>
</dbReference>
<organism evidence="17 18">
    <name type="scientific">Thermoflavimicrobium daqui</name>
    <dbReference type="NCBI Taxonomy" id="2137476"/>
    <lineage>
        <taxon>Bacteria</taxon>
        <taxon>Bacillati</taxon>
        <taxon>Bacillota</taxon>
        <taxon>Bacilli</taxon>
        <taxon>Bacillales</taxon>
        <taxon>Thermoactinomycetaceae</taxon>
        <taxon>Thermoflavimicrobium</taxon>
    </lineage>
</organism>